<dbReference type="PANTHER" id="PTHR42756:SF1">
    <property type="entry name" value="TRANSCRIPTIONAL REPRESSOR OF EMRAB OPERON"/>
    <property type="match status" value="1"/>
</dbReference>
<reference evidence="5" key="1">
    <citation type="submission" date="2020-10" db="EMBL/GenBank/DDBJ databases">
        <authorList>
            <person name="Gilroy R."/>
        </authorList>
    </citation>
    <scope>NUCLEOTIDE SEQUENCE</scope>
    <source>
        <strain evidence="5">CHK184-25365</strain>
    </source>
</reference>
<evidence type="ECO:0000313" key="5">
    <source>
        <dbReference type="EMBL" id="HIR41129.1"/>
    </source>
</evidence>
<sequence length="155" mass="17512">MDPDSSVGAQVGRLQHLIWRRMEASASACGISGAQGQILLFILRNPTVYQKDLEKTFHLRPSTATGLLKRMEKNGLICRENCKEDARLKQLIPTQRGRELYSQVHQETERTEALLTKGISSEEMETFFRVITKMQQNLVSDCCKSNQPKSENEGG</sequence>
<keyword evidence="2" id="KW-0238">DNA-binding</keyword>
<dbReference type="InterPro" id="IPR036390">
    <property type="entry name" value="WH_DNA-bd_sf"/>
</dbReference>
<organism evidence="5 6">
    <name type="scientific">Candidatus Egerieicola pullicola</name>
    <dbReference type="NCBI Taxonomy" id="2840775"/>
    <lineage>
        <taxon>Bacteria</taxon>
        <taxon>Bacillati</taxon>
        <taxon>Bacillota</taxon>
        <taxon>Clostridia</taxon>
        <taxon>Eubacteriales</taxon>
        <taxon>Oscillospiraceae</taxon>
        <taxon>Oscillospiraceae incertae sedis</taxon>
        <taxon>Candidatus Egerieicola</taxon>
    </lineage>
</organism>
<dbReference type="Pfam" id="PF12802">
    <property type="entry name" value="MarR_2"/>
    <property type="match status" value="1"/>
</dbReference>
<evidence type="ECO:0000259" key="4">
    <source>
        <dbReference type="PROSITE" id="PS50995"/>
    </source>
</evidence>
<proteinExistence type="predicted"/>
<evidence type="ECO:0000256" key="2">
    <source>
        <dbReference type="ARBA" id="ARBA00023125"/>
    </source>
</evidence>
<dbReference type="InterPro" id="IPR036388">
    <property type="entry name" value="WH-like_DNA-bd_sf"/>
</dbReference>
<evidence type="ECO:0000313" key="6">
    <source>
        <dbReference type="Proteomes" id="UP000886749"/>
    </source>
</evidence>
<dbReference type="GO" id="GO:0003677">
    <property type="term" value="F:DNA binding"/>
    <property type="evidence" value="ECO:0007669"/>
    <property type="project" value="UniProtKB-KW"/>
</dbReference>
<dbReference type="AlphaFoldDB" id="A0A9D1DD94"/>
<dbReference type="Proteomes" id="UP000886749">
    <property type="component" value="Unassembled WGS sequence"/>
</dbReference>
<dbReference type="Gene3D" id="1.10.10.10">
    <property type="entry name" value="Winged helix-like DNA-binding domain superfamily/Winged helix DNA-binding domain"/>
    <property type="match status" value="1"/>
</dbReference>
<dbReference type="SMART" id="SM00347">
    <property type="entry name" value="HTH_MARR"/>
    <property type="match status" value="1"/>
</dbReference>
<dbReference type="PANTHER" id="PTHR42756">
    <property type="entry name" value="TRANSCRIPTIONAL REGULATOR, MARR"/>
    <property type="match status" value="1"/>
</dbReference>
<keyword evidence="3" id="KW-0804">Transcription</keyword>
<evidence type="ECO:0000256" key="1">
    <source>
        <dbReference type="ARBA" id="ARBA00023015"/>
    </source>
</evidence>
<dbReference type="InterPro" id="IPR000835">
    <property type="entry name" value="HTH_MarR-typ"/>
</dbReference>
<comment type="caution">
    <text evidence="5">The sequence shown here is derived from an EMBL/GenBank/DDBJ whole genome shotgun (WGS) entry which is preliminary data.</text>
</comment>
<feature type="domain" description="HTH marR-type" evidence="4">
    <location>
        <begin position="1"/>
        <end position="136"/>
    </location>
</feature>
<dbReference type="PRINTS" id="PR00598">
    <property type="entry name" value="HTHMARR"/>
</dbReference>
<protein>
    <submittedName>
        <fullName evidence="5">Winged helix-turn-helix transcriptional regulator</fullName>
    </submittedName>
</protein>
<keyword evidence="1" id="KW-0805">Transcription regulation</keyword>
<accession>A0A9D1DD94</accession>
<evidence type="ECO:0000256" key="3">
    <source>
        <dbReference type="ARBA" id="ARBA00023163"/>
    </source>
</evidence>
<dbReference type="PROSITE" id="PS50995">
    <property type="entry name" value="HTH_MARR_2"/>
    <property type="match status" value="1"/>
</dbReference>
<dbReference type="SUPFAM" id="SSF46785">
    <property type="entry name" value="Winged helix' DNA-binding domain"/>
    <property type="match status" value="1"/>
</dbReference>
<dbReference type="EMBL" id="DVGY01000105">
    <property type="protein sequence ID" value="HIR41129.1"/>
    <property type="molecule type" value="Genomic_DNA"/>
</dbReference>
<dbReference type="GO" id="GO:0003700">
    <property type="term" value="F:DNA-binding transcription factor activity"/>
    <property type="evidence" value="ECO:0007669"/>
    <property type="project" value="InterPro"/>
</dbReference>
<gene>
    <name evidence="5" type="ORF">IAB36_04815</name>
</gene>
<name>A0A9D1DD94_9FIRM</name>
<reference evidence="5" key="2">
    <citation type="journal article" date="2021" name="PeerJ">
        <title>Extensive microbial diversity within the chicken gut microbiome revealed by metagenomics and culture.</title>
        <authorList>
            <person name="Gilroy R."/>
            <person name="Ravi A."/>
            <person name="Getino M."/>
            <person name="Pursley I."/>
            <person name="Horton D.L."/>
            <person name="Alikhan N.F."/>
            <person name="Baker D."/>
            <person name="Gharbi K."/>
            <person name="Hall N."/>
            <person name="Watson M."/>
            <person name="Adriaenssens E.M."/>
            <person name="Foster-Nyarko E."/>
            <person name="Jarju S."/>
            <person name="Secka A."/>
            <person name="Antonio M."/>
            <person name="Oren A."/>
            <person name="Chaudhuri R.R."/>
            <person name="La Ragione R."/>
            <person name="Hildebrand F."/>
            <person name="Pallen M.J."/>
        </authorList>
    </citation>
    <scope>NUCLEOTIDE SEQUENCE</scope>
    <source>
        <strain evidence="5">CHK184-25365</strain>
    </source>
</reference>